<dbReference type="PANTHER" id="PTHR43434">
    <property type="entry name" value="PHOSPHOGLYCOLATE PHOSPHATASE"/>
    <property type="match status" value="1"/>
</dbReference>
<protein>
    <submittedName>
        <fullName evidence="1">Phosphoglycolate phosphatase-like HAD superfamily hydrolase</fullName>
    </submittedName>
</protein>
<gene>
    <name evidence="1" type="ORF">HNR67_002871</name>
</gene>
<dbReference type="InterPro" id="IPR050155">
    <property type="entry name" value="HAD-like_hydrolase_sf"/>
</dbReference>
<dbReference type="GO" id="GO:0006281">
    <property type="term" value="P:DNA repair"/>
    <property type="evidence" value="ECO:0007669"/>
    <property type="project" value="TreeGrafter"/>
</dbReference>
<dbReference type="Gene3D" id="1.10.150.240">
    <property type="entry name" value="Putative phosphatase, domain 2"/>
    <property type="match status" value="1"/>
</dbReference>
<dbReference type="InterPro" id="IPR036412">
    <property type="entry name" value="HAD-like_sf"/>
</dbReference>
<dbReference type="PANTHER" id="PTHR43434:SF1">
    <property type="entry name" value="PHOSPHOGLYCOLATE PHOSPHATASE"/>
    <property type="match status" value="1"/>
</dbReference>
<dbReference type="SFLD" id="SFLDG01129">
    <property type="entry name" value="C1.5:_HAD__Beta-PGM__Phosphata"/>
    <property type="match status" value="1"/>
</dbReference>
<sequence length="223" mass="24303">MTTRDRTLRATHVVWDWNGTLLDDNHAVLDSVNQVCAGFGRPSITMDAWRDTFSRPLVDCYSRLLDRQLTAEDWIRLDKTYHEAYRSVLDTCALATGVPVALHDWAATGGTQSLLSMWFHHELVPLVTEFGLLDLFARVDGLRVDTGGGSKAGHLVAHLAAQGLDPAEVVLIGDVVDDSDAAEAAGASCVLVTTGVMNRRKLEVTGRPVVDSIPEALALLRRS</sequence>
<accession>A0A7W7C905</accession>
<dbReference type="InterPro" id="IPR023198">
    <property type="entry name" value="PGP-like_dom2"/>
</dbReference>
<dbReference type="Gene3D" id="3.40.50.1000">
    <property type="entry name" value="HAD superfamily/HAD-like"/>
    <property type="match status" value="1"/>
</dbReference>
<evidence type="ECO:0000313" key="2">
    <source>
        <dbReference type="Proteomes" id="UP000533598"/>
    </source>
</evidence>
<dbReference type="InterPro" id="IPR041492">
    <property type="entry name" value="HAD_2"/>
</dbReference>
<proteinExistence type="predicted"/>
<dbReference type="Proteomes" id="UP000533598">
    <property type="component" value="Unassembled WGS sequence"/>
</dbReference>
<dbReference type="Pfam" id="PF13419">
    <property type="entry name" value="HAD_2"/>
    <property type="match status" value="1"/>
</dbReference>
<keyword evidence="1" id="KW-0378">Hydrolase</keyword>
<dbReference type="AlphaFoldDB" id="A0A7W7C905"/>
<comment type="caution">
    <text evidence="1">The sequence shown here is derived from an EMBL/GenBank/DDBJ whole genome shotgun (WGS) entry which is preliminary data.</text>
</comment>
<evidence type="ECO:0000313" key="1">
    <source>
        <dbReference type="EMBL" id="MBB4676753.1"/>
    </source>
</evidence>
<reference evidence="1 2" key="1">
    <citation type="submission" date="2020-08" db="EMBL/GenBank/DDBJ databases">
        <title>Sequencing the genomes of 1000 actinobacteria strains.</title>
        <authorList>
            <person name="Klenk H.-P."/>
        </authorList>
    </citation>
    <scope>NUCLEOTIDE SEQUENCE [LARGE SCALE GENOMIC DNA]</scope>
    <source>
        <strain evidence="1 2">DSM 44230</strain>
    </source>
</reference>
<dbReference type="SUPFAM" id="SSF56784">
    <property type="entry name" value="HAD-like"/>
    <property type="match status" value="1"/>
</dbReference>
<dbReference type="GO" id="GO:0008967">
    <property type="term" value="F:phosphoglycolate phosphatase activity"/>
    <property type="evidence" value="ECO:0007669"/>
    <property type="project" value="TreeGrafter"/>
</dbReference>
<dbReference type="RefSeq" id="WP_185002533.1">
    <property type="nucleotide sequence ID" value="NZ_BAAAUI010000068.1"/>
</dbReference>
<dbReference type="GO" id="GO:0005829">
    <property type="term" value="C:cytosol"/>
    <property type="evidence" value="ECO:0007669"/>
    <property type="project" value="TreeGrafter"/>
</dbReference>
<dbReference type="SFLD" id="SFLDS00003">
    <property type="entry name" value="Haloacid_Dehalogenase"/>
    <property type="match status" value="1"/>
</dbReference>
<name>A0A7W7C905_9PSEU</name>
<keyword evidence="2" id="KW-1185">Reference proteome</keyword>
<dbReference type="EMBL" id="JACHMH010000001">
    <property type="protein sequence ID" value="MBB4676753.1"/>
    <property type="molecule type" value="Genomic_DNA"/>
</dbReference>
<organism evidence="1 2">
    <name type="scientific">Crossiella cryophila</name>
    <dbReference type="NCBI Taxonomy" id="43355"/>
    <lineage>
        <taxon>Bacteria</taxon>
        <taxon>Bacillati</taxon>
        <taxon>Actinomycetota</taxon>
        <taxon>Actinomycetes</taxon>
        <taxon>Pseudonocardiales</taxon>
        <taxon>Pseudonocardiaceae</taxon>
        <taxon>Crossiella</taxon>
    </lineage>
</organism>
<dbReference type="InterPro" id="IPR023214">
    <property type="entry name" value="HAD_sf"/>
</dbReference>